<comment type="caution">
    <text evidence="1">The sequence shown here is derived from an EMBL/GenBank/DDBJ whole genome shotgun (WGS) entry which is preliminary data.</text>
</comment>
<dbReference type="AlphaFoldDB" id="A0A1F6BFL6"/>
<evidence type="ECO:0000313" key="1">
    <source>
        <dbReference type="EMBL" id="OGG35739.1"/>
    </source>
</evidence>
<organism evidence="1 2">
    <name type="scientific">Candidatus Gottesmanbacteria bacterium RIFOXYB1_FULL_47_11</name>
    <dbReference type="NCBI Taxonomy" id="1798401"/>
    <lineage>
        <taxon>Bacteria</taxon>
        <taxon>Candidatus Gottesmaniibacteriota</taxon>
    </lineage>
</organism>
<dbReference type="Proteomes" id="UP000176186">
    <property type="component" value="Unassembled WGS sequence"/>
</dbReference>
<dbReference type="EMBL" id="MFKE01000007">
    <property type="protein sequence ID" value="OGG35739.1"/>
    <property type="molecule type" value="Genomic_DNA"/>
</dbReference>
<evidence type="ECO:0000313" key="2">
    <source>
        <dbReference type="Proteomes" id="UP000176186"/>
    </source>
</evidence>
<sequence length="132" mass="14005">MGLVVQLLLTVAVLGVTLSGGSLVWPRITSAPRPQLLQDVHDKVIQTAPGQQAAQVLGVADEQTVEPINISDIASNAVNSVKAAAEKRAQTIIMAQISAQLTNQYEKLPEDQQLELQQIICPPPATPPAVVK</sequence>
<protein>
    <submittedName>
        <fullName evidence="1">Uncharacterized protein</fullName>
    </submittedName>
</protein>
<reference evidence="1 2" key="1">
    <citation type="journal article" date="2016" name="Nat. Commun.">
        <title>Thousands of microbial genomes shed light on interconnected biogeochemical processes in an aquifer system.</title>
        <authorList>
            <person name="Anantharaman K."/>
            <person name="Brown C.T."/>
            <person name="Hug L.A."/>
            <person name="Sharon I."/>
            <person name="Castelle C.J."/>
            <person name="Probst A.J."/>
            <person name="Thomas B.C."/>
            <person name="Singh A."/>
            <person name="Wilkins M.J."/>
            <person name="Karaoz U."/>
            <person name="Brodie E.L."/>
            <person name="Williams K.H."/>
            <person name="Hubbard S.S."/>
            <person name="Banfield J.F."/>
        </authorList>
    </citation>
    <scope>NUCLEOTIDE SEQUENCE [LARGE SCALE GENOMIC DNA]</scope>
</reference>
<proteinExistence type="predicted"/>
<dbReference type="STRING" id="1798401.A2363_03150"/>
<name>A0A1F6BFL6_9BACT</name>
<accession>A0A1F6BFL6</accession>
<gene>
    <name evidence="1" type="ORF">A2363_03150</name>
</gene>